<feature type="chain" id="PRO_5008596524" evidence="2">
    <location>
        <begin position="22"/>
        <end position="328"/>
    </location>
</feature>
<keyword evidence="4" id="KW-1185">Reference proteome</keyword>
<dbReference type="GO" id="GO:0055085">
    <property type="term" value="P:transmembrane transport"/>
    <property type="evidence" value="ECO:0007669"/>
    <property type="project" value="InterPro"/>
</dbReference>
<evidence type="ECO:0000256" key="1">
    <source>
        <dbReference type="ARBA" id="ARBA00022729"/>
    </source>
</evidence>
<reference evidence="4" key="1">
    <citation type="submission" date="2016-05" db="EMBL/GenBank/DDBJ databases">
        <authorList>
            <person name="Behera P."/>
            <person name="Vaishampayan P."/>
            <person name="Singh N."/>
            <person name="Raina V."/>
            <person name="Suar M."/>
            <person name="Pattnaik A."/>
            <person name="Rastogi G."/>
        </authorList>
    </citation>
    <scope>NUCLEOTIDE SEQUENCE [LARGE SCALE GENOMIC DNA]</scope>
    <source>
        <strain evidence="4">MP23</strain>
    </source>
</reference>
<dbReference type="GO" id="GO:0030288">
    <property type="term" value="C:outer membrane-bounded periplasmic space"/>
    <property type="evidence" value="ECO:0007669"/>
    <property type="project" value="InterPro"/>
</dbReference>
<dbReference type="AlphaFoldDB" id="A0A1B7KZ09"/>
<proteinExistence type="predicted"/>
<feature type="signal peptide" evidence="2">
    <location>
        <begin position="1"/>
        <end position="21"/>
    </location>
</feature>
<dbReference type="PANTHER" id="PTHR33376">
    <property type="match status" value="1"/>
</dbReference>
<dbReference type="InterPro" id="IPR038404">
    <property type="entry name" value="TRAP_DctP_sf"/>
</dbReference>
<dbReference type="STRING" id="1691903.A9B99_15480"/>
<evidence type="ECO:0000313" key="3">
    <source>
        <dbReference type="EMBL" id="OAT75277.1"/>
    </source>
</evidence>
<sequence length="328" mass="36434">MKSRILITALLAAVLSFSAQARTYKLATNTPADSPTGQVIKQFVDAVKTGTDNRVNIRVYWNGALGGQTQYISQVQSGVIDMGMLNSGMLENLQPAIGVINLPYVFRDLEEYHKVMSSDYMHNELLATTQKNGFEVLGYISNGFRSLHASKPIYSIEDIRGLKIRTMASDTYISMLQAMGAIPVPLEFTETYGALQQGMVDGAEGSLAGLWEIKFGEVTKYGVRSEQTRLTDFIVLSQRAMKTITDDDMAVLRTAMHAASEHSITLIDATHKQSEKLAEEKMGVVITDIDKAPLIEAMKPLWRDAMQDPDKREALERIFAIEDRELDV</sequence>
<dbReference type="Proteomes" id="UP000078225">
    <property type="component" value="Unassembled WGS sequence"/>
</dbReference>
<evidence type="ECO:0000313" key="4">
    <source>
        <dbReference type="Proteomes" id="UP000078225"/>
    </source>
</evidence>
<evidence type="ECO:0000256" key="2">
    <source>
        <dbReference type="SAM" id="SignalP"/>
    </source>
</evidence>
<dbReference type="OrthoDB" id="8690069at2"/>
<comment type="caution">
    <text evidence="3">The sequence shown here is derived from an EMBL/GenBank/DDBJ whole genome shotgun (WGS) entry which is preliminary data.</text>
</comment>
<dbReference type="RefSeq" id="WP_064600840.1">
    <property type="nucleotide sequence ID" value="NZ_CP134782.1"/>
</dbReference>
<dbReference type="Pfam" id="PF03480">
    <property type="entry name" value="DctP"/>
    <property type="match status" value="1"/>
</dbReference>
<dbReference type="InterPro" id="IPR018389">
    <property type="entry name" value="DctP_fam"/>
</dbReference>
<gene>
    <name evidence="3" type="ORF">A9B99_15480</name>
</gene>
<dbReference type="Gene3D" id="3.40.190.170">
    <property type="entry name" value="Bacterial extracellular solute-binding protein, family 7"/>
    <property type="match status" value="1"/>
</dbReference>
<dbReference type="EMBL" id="LYRP01000048">
    <property type="protein sequence ID" value="OAT75277.1"/>
    <property type="molecule type" value="Genomic_DNA"/>
</dbReference>
<name>A0A1B7KZ09_9ENTR</name>
<dbReference type="PANTHER" id="PTHR33376:SF2">
    <property type="entry name" value="DICARBOXYLATE-BINDING PERIPLASMIC PROTEIN"/>
    <property type="match status" value="1"/>
</dbReference>
<accession>A0A1B7KZ09</accession>
<keyword evidence="1 2" id="KW-0732">Signal</keyword>
<dbReference type="PIRSF" id="PIRSF006470">
    <property type="entry name" value="DctB"/>
    <property type="match status" value="1"/>
</dbReference>
<dbReference type="NCBIfam" id="TIGR00787">
    <property type="entry name" value="dctP"/>
    <property type="match status" value="1"/>
</dbReference>
<organism evidence="3 4">
    <name type="scientific">Mangrovibacter phragmitis</name>
    <dbReference type="NCBI Taxonomy" id="1691903"/>
    <lineage>
        <taxon>Bacteria</taxon>
        <taxon>Pseudomonadati</taxon>
        <taxon>Pseudomonadota</taxon>
        <taxon>Gammaproteobacteria</taxon>
        <taxon>Enterobacterales</taxon>
        <taxon>Enterobacteriaceae</taxon>
        <taxon>Mangrovibacter</taxon>
    </lineage>
</organism>
<dbReference type="InterPro" id="IPR004682">
    <property type="entry name" value="TRAP_DctP"/>
</dbReference>
<dbReference type="GO" id="GO:0030246">
    <property type="term" value="F:carbohydrate binding"/>
    <property type="evidence" value="ECO:0007669"/>
    <property type="project" value="TreeGrafter"/>
</dbReference>
<dbReference type="NCBIfam" id="NF037995">
    <property type="entry name" value="TRAP_S1"/>
    <property type="match status" value="1"/>
</dbReference>
<protein>
    <submittedName>
        <fullName evidence="3">C4-dicarboxylate ABC transporter substrate-binding protein</fullName>
    </submittedName>
</protein>